<keyword evidence="5" id="KW-0862">Zinc</keyword>
<comment type="similarity">
    <text evidence="2">Belongs to the histone deacetylase family.</text>
</comment>
<accession>A0A1G7PWM1</accession>
<dbReference type="PANTHER" id="PTHR10625">
    <property type="entry name" value="HISTONE DEACETYLASE HDAC1-RELATED"/>
    <property type="match status" value="1"/>
</dbReference>
<keyword evidence="4" id="KW-0378">Hydrolase</keyword>
<dbReference type="GO" id="GO:0046872">
    <property type="term" value="F:metal ion binding"/>
    <property type="evidence" value="ECO:0007669"/>
    <property type="project" value="UniProtKB-KW"/>
</dbReference>
<comment type="cofactor">
    <cofactor evidence="1">
        <name>Zn(2+)</name>
        <dbReference type="ChEBI" id="CHEBI:29105"/>
    </cofactor>
</comment>
<feature type="domain" description="Histone deacetylase" evidence="6">
    <location>
        <begin position="27"/>
        <end position="336"/>
    </location>
</feature>
<dbReference type="GO" id="GO:0004407">
    <property type="term" value="F:histone deacetylase activity"/>
    <property type="evidence" value="ECO:0007669"/>
    <property type="project" value="TreeGrafter"/>
</dbReference>
<dbReference type="InterPro" id="IPR023801">
    <property type="entry name" value="His_deacetylse_dom"/>
</dbReference>
<evidence type="ECO:0000256" key="4">
    <source>
        <dbReference type="ARBA" id="ARBA00022801"/>
    </source>
</evidence>
<name>A0A1G7PWM1_9PROT</name>
<evidence type="ECO:0000256" key="1">
    <source>
        <dbReference type="ARBA" id="ARBA00001947"/>
    </source>
</evidence>
<evidence type="ECO:0000259" key="6">
    <source>
        <dbReference type="Pfam" id="PF00850"/>
    </source>
</evidence>
<dbReference type="OrthoDB" id="9808367at2"/>
<dbReference type="GO" id="GO:0040029">
    <property type="term" value="P:epigenetic regulation of gene expression"/>
    <property type="evidence" value="ECO:0007669"/>
    <property type="project" value="TreeGrafter"/>
</dbReference>
<dbReference type="Pfam" id="PF00850">
    <property type="entry name" value="Hist_deacetyl"/>
    <property type="match status" value="1"/>
</dbReference>
<dbReference type="CDD" id="cd10001">
    <property type="entry name" value="HDAC_classII_APAH"/>
    <property type="match status" value="1"/>
</dbReference>
<evidence type="ECO:0000256" key="3">
    <source>
        <dbReference type="ARBA" id="ARBA00022723"/>
    </source>
</evidence>
<dbReference type="RefSeq" id="WP_090019244.1">
    <property type="nucleotide sequence ID" value="NZ_FNCE01000003.1"/>
</dbReference>
<dbReference type="SUPFAM" id="SSF52768">
    <property type="entry name" value="Arginase/deacetylase"/>
    <property type="match status" value="1"/>
</dbReference>
<dbReference type="EMBL" id="FNCE01000003">
    <property type="protein sequence ID" value="SDF90638.1"/>
    <property type="molecule type" value="Genomic_DNA"/>
</dbReference>
<evidence type="ECO:0000256" key="5">
    <source>
        <dbReference type="ARBA" id="ARBA00022833"/>
    </source>
</evidence>
<proteinExistence type="inferred from homology"/>
<reference evidence="7 8" key="1">
    <citation type="submission" date="2016-10" db="EMBL/GenBank/DDBJ databases">
        <authorList>
            <person name="de Groot N.N."/>
        </authorList>
    </citation>
    <scope>NUCLEOTIDE SEQUENCE [LARGE SCALE GENOMIC DNA]</scope>
    <source>
        <strain evidence="7 8">DSM 25584</strain>
    </source>
</reference>
<evidence type="ECO:0000313" key="8">
    <source>
        <dbReference type="Proteomes" id="UP000199415"/>
    </source>
</evidence>
<keyword evidence="8" id="KW-1185">Reference proteome</keyword>
<sequence>MKVVYPERHAYHRPRHFLAAGAHRPNPEAPERADRLRAATKADGHTVIAADAHGPGPAAAVHTPAYLHFLRTIVGRWRQIEGASEEVIPKTHPQGRWGAGYPESPVGQAGYHQADTACPIAEGTWEAVVNSAEAAVTGAELVAAGEPVAYALCRPPGHHAFPDMAGGFCFLNNTAIAVERLRRHAGRVAVLDVDVHHGNGTQSVFDQRPDVFTVSLHADPAHYFPFYWGYAQERGTGPGTGYNLNLPLPLGTRIDAYMAALDHALAQIRAFDPDVLVVALGLDAHVDDPLQGMALTTAELGRVTEAIAALRLPTLLVQEGGYLQPALEANLQAALRGFAALDRG</sequence>
<dbReference type="Proteomes" id="UP000199415">
    <property type="component" value="Unassembled WGS sequence"/>
</dbReference>
<dbReference type="PANTHER" id="PTHR10625:SF17">
    <property type="entry name" value="HISTONE DEACETYLASE 8"/>
    <property type="match status" value="1"/>
</dbReference>
<dbReference type="InterPro" id="IPR000286">
    <property type="entry name" value="HDACs"/>
</dbReference>
<protein>
    <submittedName>
        <fullName evidence="7">Acetoin utilization deacetylase AcuC</fullName>
    </submittedName>
</protein>
<dbReference type="PRINTS" id="PR01270">
    <property type="entry name" value="HDASUPER"/>
</dbReference>
<dbReference type="InterPro" id="IPR037138">
    <property type="entry name" value="His_deacetylse_dom_sf"/>
</dbReference>
<dbReference type="AlphaFoldDB" id="A0A1G7PWM1"/>
<dbReference type="Gene3D" id="3.40.800.20">
    <property type="entry name" value="Histone deacetylase domain"/>
    <property type="match status" value="1"/>
</dbReference>
<evidence type="ECO:0000256" key="2">
    <source>
        <dbReference type="ARBA" id="ARBA00005947"/>
    </source>
</evidence>
<dbReference type="STRING" id="1082479.SAMN05216241_103108"/>
<dbReference type="InterPro" id="IPR023696">
    <property type="entry name" value="Ureohydrolase_dom_sf"/>
</dbReference>
<keyword evidence="3" id="KW-0479">Metal-binding</keyword>
<organism evidence="7 8">
    <name type="scientific">Limimonas halophila</name>
    <dbReference type="NCBI Taxonomy" id="1082479"/>
    <lineage>
        <taxon>Bacteria</taxon>
        <taxon>Pseudomonadati</taxon>
        <taxon>Pseudomonadota</taxon>
        <taxon>Alphaproteobacteria</taxon>
        <taxon>Rhodospirillales</taxon>
        <taxon>Rhodovibrionaceae</taxon>
        <taxon>Limimonas</taxon>
    </lineage>
</organism>
<evidence type="ECO:0000313" key="7">
    <source>
        <dbReference type="EMBL" id="SDF90638.1"/>
    </source>
</evidence>
<gene>
    <name evidence="7" type="ORF">SAMN05216241_103108</name>
</gene>
<dbReference type="GO" id="GO:0016787">
    <property type="term" value="F:hydrolase activity"/>
    <property type="evidence" value="ECO:0007669"/>
    <property type="project" value="UniProtKB-KW"/>
</dbReference>